<dbReference type="InterPro" id="IPR046366">
    <property type="entry name" value="MPAB"/>
</dbReference>
<dbReference type="PANTHER" id="PTHR36124">
    <property type="match status" value="1"/>
</dbReference>
<gene>
    <name evidence="2" type="ORF">BDY17DRAFT_292854</name>
</gene>
<sequence>MNASSASSDYHVLSKAAQVMDSYPVNLTRAVGIASMLFVLAFCRLSPSSKSTKAWTAFYLTVFFLYTLQPLAFQATTASIKLYASQHPIKTTLTLVAIAAPLKYIQQKLRYARLNAIKMKFGYTNDPTTWQDMTVEQAQEIESNMAEWEFPRLWQFGWISDFFRTSTDPAVSRVIGASGHFINEDKKIEHQRMQATIHLMTGFVAYKVKSRNHSLVVARINEHHHRYGIKINSDDVLYLMIHFGLAPVPWINRFGYRKMEDFEVHAIWTLWRENACRMGVKYIPKTLEQAMEWRKNFETTFRWREDANEVMAMAMLNQVLYPVPGPLKGFVAQVFASIVEWDIVYYCQLEKLRPSPVIRSIAYDFFRLCAFLIREFGLPRLSPYQRSPQESGPDGRMTFGHTPYDTMPWWQERTFWNLWGPRALFGRLLGLPRPSSEYQSEGVPFESMGAPHPYPRAQAAIEKKVRENAAILEDAPFGFRPAVGFQANRLLPPVDGPAYGSEMNTFPPDTPTTPASPLRFSREYERRGGVYSNLGDVETPADVLSGTDKDLKEKVLAAVPHTPRANGATVG</sequence>
<feature type="transmembrane region" description="Helical" evidence="1">
    <location>
        <begin position="55"/>
        <end position="73"/>
    </location>
</feature>
<evidence type="ECO:0000256" key="1">
    <source>
        <dbReference type="SAM" id="Phobius"/>
    </source>
</evidence>
<dbReference type="PANTHER" id="PTHR36124:SF1">
    <property type="entry name" value="ER-BOUND OXYGENASE MPAB_MPAB'_RUBBER OXYGENASE CATALYTIC DOMAIN-CONTAINING PROTEIN"/>
    <property type="match status" value="1"/>
</dbReference>
<name>A0A6A6PY67_9PEZI</name>
<accession>A0A6A6PY67</accession>
<dbReference type="EMBL" id="MU001633">
    <property type="protein sequence ID" value="KAF2485060.1"/>
    <property type="molecule type" value="Genomic_DNA"/>
</dbReference>
<organism evidence="2 3">
    <name type="scientific">Neohortaea acidophila</name>
    <dbReference type="NCBI Taxonomy" id="245834"/>
    <lineage>
        <taxon>Eukaryota</taxon>
        <taxon>Fungi</taxon>
        <taxon>Dikarya</taxon>
        <taxon>Ascomycota</taxon>
        <taxon>Pezizomycotina</taxon>
        <taxon>Dothideomycetes</taxon>
        <taxon>Dothideomycetidae</taxon>
        <taxon>Mycosphaerellales</taxon>
        <taxon>Teratosphaeriaceae</taxon>
        <taxon>Neohortaea</taxon>
    </lineage>
</organism>
<keyword evidence="3" id="KW-1185">Reference proteome</keyword>
<dbReference type="Proteomes" id="UP000799767">
    <property type="component" value="Unassembled WGS sequence"/>
</dbReference>
<evidence type="ECO:0000313" key="3">
    <source>
        <dbReference type="Proteomes" id="UP000799767"/>
    </source>
</evidence>
<dbReference type="RefSeq" id="XP_033591629.1">
    <property type="nucleotide sequence ID" value="XM_033732896.1"/>
</dbReference>
<dbReference type="GeneID" id="54473898"/>
<dbReference type="AlphaFoldDB" id="A0A6A6PY67"/>
<reference evidence="2" key="1">
    <citation type="journal article" date="2020" name="Stud. Mycol.">
        <title>101 Dothideomycetes genomes: a test case for predicting lifestyles and emergence of pathogens.</title>
        <authorList>
            <person name="Haridas S."/>
            <person name="Albert R."/>
            <person name="Binder M."/>
            <person name="Bloem J."/>
            <person name="Labutti K."/>
            <person name="Salamov A."/>
            <person name="Andreopoulos B."/>
            <person name="Baker S."/>
            <person name="Barry K."/>
            <person name="Bills G."/>
            <person name="Bluhm B."/>
            <person name="Cannon C."/>
            <person name="Castanera R."/>
            <person name="Culley D."/>
            <person name="Daum C."/>
            <person name="Ezra D."/>
            <person name="Gonzalez J."/>
            <person name="Henrissat B."/>
            <person name="Kuo A."/>
            <person name="Liang C."/>
            <person name="Lipzen A."/>
            <person name="Lutzoni F."/>
            <person name="Magnuson J."/>
            <person name="Mondo S."/>
            <person name="Nolan M."/>
            <person name="Ohm R."/>
            <person name="Pangilinan J."/>
            <person name="Park H.-J."/>
            <person name="Ramirez L."/>
            <person name="Alfaro M."/>
            <person name="Sun H."/>
            <person name="Tritt A."/>
            <person name="Yoshinaga Y."/>
            <person name="Zwiers L.-H."/>
            <person name="Turgeon B."/>
            <person name="Goodwin S."/>
            <person name="Spatafora J."/>
            <person name="Crous P."/>
            <person name="Grigoriev I."/>
        </authorList>
    </citation>
    <scope>NUCLEOTIDE SEQUENCE</scope>
    <source>
        <strain evidence="2">CBS 113389</strain>
    </source>
</reference>
<keyword evidence="1" id="KW-0472">Membrane</keyword>
<keyword evidence="1" id="KW-0812">Transmembrane</keyword>
<feature type="transmembrane region" description="Helical" evidence="1">
    <location>
        <begin position="23"/>
        <end position="43"/>
    </location>
</feature>
<evidence type="ECO:0000313" key="2">
    <source>
        <dbReference type="EMBL" id="KAF2485060.1"/>
    </source>
</evidence>
<dbReference type="GO" id="GO:0016491">
    <property type="term" value="F:oxidoreductase activity"/>
    <property type="evidence" value="ECO:0007669"/>
    <property type="project" value="InterPro"/>
</dbReference>
<protein>
    <submittedName>
        <fullName evidence="2">Uncharacterized protein</fullName>
    </submittedName>
</protein>
<proteinExistence type="predicted"/>
<keyword evidence="1" id="KW-1133">Transmembrane helix</keyword>
<dbReference type="OrthoDB" id="545169at2759"/>